<dbReference type="RefSeq" id="XP_038076046.1">
    <property type="nucleotide sequence ID" value="XM_038220118.1"/>
</dbReference>
<keyword evidence="9 12" id="KW-0805">Transcription regulation</keyword>
<keyword evidence="10 12" id="KW-0804">Transcription</keyword>
<evidence type="ECO:0000256" key="9">
    <source>
        <dbReference type="ARBA" id="ARBA00023015"/>
    </source>
</evidence>
<keyword evidence="4 12" id="KW-0479">Metal-binding</keyword>
<dbReference type="Pfam" id="PF08007">
    <property type="entry name" value="JmjC_2"/>
    <property type="match status" value="1"/>
</dbReference>
<evidence type="ECO:0000313" key="15">
    <source>
        <dbReference type="EnsemblMetazoa" id="XP_038076046.1"/>
    </source>
</evidence>
<dbReference type="Pfam" id="PF21233">
    <property type="entry name" value="WHD_RIOX1"/>
    <property type="match status" value="1"/>
</dbReference>
<evidence type="ECO:0000256" key="12">
    <source>
        <dbReference type="RuleBase" id="RU366061"/>
    </source>
</evidence>
<evidence type="ECO:0000256" key="1">
    <source>
        <dbReference type="ARBA" id="ARBA00004123"/>
    </source>
</evidence>
<dbReference type="Proteomes" id="UP000887568">
    <property type="component" value="Unplaced"/>
</dbReference>
<dbReference type="GO" id="GO:0051864">
    <property type="term" value="F:histone H3K36 demethylase activity"/>
    <property type="evidence" value="ECO:0007669"/>
    <property type="project" value="TreeGrafter"/>
</dbReference>
<keyword evidence="8 12" id="KW-0408">Iron</keyword>
<feature type="compositionally biased region" description="Basic residues" evidence="13">
    <location>
        <begin position="40"/>
        <end position="55"/>
    </location>
</feature>
<dbReference type="Gene3D" id="2.60.120.650">
    <property type="entry name" value="Cupin"/>
    <property type="match status" value="1"/>
</dbReference>
<keyword evidence="7 12" id="KW-0560">Oxidoreductase</keyword>
<keyword evidence="3" id="KW-0678">Repressor</keyword>
<dbReference type="GO" id="GO:0005506">
    <property type="term" value="F:iron ion binding"/>
    <property type="evidence" value="ECO:0007669"/>
    <property type="project" value="UniProtKB-UniRule"/>
</dbReference>
<dbReference type="GeneID" id="119744260"/>
<evidence type="ECO:0000256" key="10">
    <source>
        <dbReference type="ARBA" id="ARBA00023163"/>
    </source>
</evidence>
<dbReference type="InterPro" id="IPR003347">
    <property type="entry name" value="JmjC_dom"/>
</dbReference>
<evidence type="ECO:0000259" key="14">
    <source>
        <dbReference type="PROSITE" id="PS51184"/>
    </source>
</evidence>
<feature type="region of interest" description="Disordered" evidence="13">
    <location>
        <begin position="24"/>
        <end position="119"/>
    </location>
</feature>
<keyword evidence="16" id="KW-1185">Reference proteome</keyword>
<protein>
    <recommendedName>
        <fullName evidence="12">Bifunctional lysine-specific demethylase and histidyl-hydroxylase</fullName>
        <ecNumber evidence="12">1.14.11.-</ecNumber>
    </recommendedName>
</protein>
<comment type="cofactor">
    <cofactor evidence="12">
        <name>Fe(2+)</name>
        <dbReference type="ChEBI" id="CHEBI:29033"/>
    </cofactor>
    <text evidence="12">Binds 1 Fe(2+) ion per subunit.</text>
</comment>
<evidence type="ECO:0000256" key="8">
    <source>
        <dbReference type="ARBA" id="ARBA00023004"/>
    </source>
</evidence>
<dbReference type="Gene3D" id="1.10.10.1500">
    <property type="entry name" value="JmjC domain-containing ribosomal oxygenase (ROX), dimer domain"/>
    <property type="match status" value="1"/>
</dbReference>
<evidence type="ECO:0000256" key="2">
    <source>
        <dbReference type="ARBA" id="ARBA00010309"/>
    </source>
</evidence>
<keyword evidence="11 12" id="KW-0539">Nucleus</keyword>
<dbReference type="EnsemblMetazoa" id="XM_038220118.1">
    <property type="protein sequence ID" value="XP_038076046.1"/>
    <property type="gene ID" value="LOC119744260"/>
</dbReference>
<keyword evidence="6 12" id="KW-0223">Dioxygenase</keyword>
<dbReference type="AlphaFoldDB" id="A0A914BJQ3"/>
<feature type="domain" description="JmjC" evidence="14">
    <location>
        <begin position="249"/>
        <end position="391"/>
    </location>
</feature>
<dbReference type="Gene3D" id="3.90.930.40">
    <property type="match status" value="1"/>
</dbReference>
<evidence type="ECO:0000256" key="11">
    <source>
        <dbReference type="ARBA" id="ARBA00023242"/>
    </source>
</evidence>
<dbReference type="GO" id="GO:0032453">
    <property type="term" value="F:histone H3K4 demethylase activity"/>
    <property type="evidence" value="ECO:0007669"/>
    <property type="project" value="TreeGrafter"/>
</dbReference>
<dbReference type="CTD" id="79697"/>
<proteinExistence type="inferred from homology"/>
<reference evidence="15" key="1">
    <citation type="submission" date="2022-11" db="UniProtKB">
        <authorList>
            <consortium name="EnsemblMetazoa"/>
        </authorList>
    </citation>
    <scope>IDENTIFICATION</scope>
</reference>
<evidence type="ECO:0000256" key="3">
    <source>
        <dbReference type="ARBA" id="ARBA00022491"/>
    </source>
</evidence>
<organism evidence="15 16">
    <name type="scientific">Patiria miniata</name>
    <name type="common">Bat star</name>
    <name type="synonym">Asterina miniata</name>
    <dbReference type="NCBI Taxonomy" id="46514"/>
    <lineage>
        <taxon>Eukaryota</taxon>
        <taxon>Metazoa</taxon>
        <taxon>Echinodermata</taxon>
        <taxon>Eleutherozoa</taxon>
        <taxon>Asterozoa</taxon>
        <taxon>Asteroidea</taxon>
        <taxon>Valvatacea</taxon>
        <taxon>Valvatida</taxon>
        <taxon>Asterinidae</taxon>
        <taxon>Patiria</taxon>
    </lineage>
</organism>
<dbReference type="OrthoDB" id="425950at2759"/>
<evidence type="ECO:0000256" key="13">
    <source>
        <dbReference type="SAM" id="MobiDB-lite"/>
    </source>
</evidence>
<dbReference type="FunFam" id="2.60.120.650:FF:000013">
    <property type="entry name" value="Ribosomal oxygenase 1"/>
    <property type="match status" value="1"/>
</dbReference>
<dbReference type="InterPro" id="IPR039994">
    <property type="entry name" value="NO66-like"/>
</dbReference>
<sequence>MSAKKVSAFAALGSKIKAAGGETRVGKVVKKHAMAEKQKKIGKKFRQSLRVRRKSYQPDSTGNHQETTGRRARGSSLSPELGIKAEVTETLQNGRRGIKKKNSNGTASPPTKRKYVTKQQPVKTDIRYHEEPGTSVTMLLQELPAPGTDSAVEAEKLFQWLINPVTPEDFFSGLWEKKPLLLKRHMPDYNSDLFSSQELHNILRENDLQFTTNIDVTTYTDGKRETHNPVGRAHAPVVWDFYKTGCSVRFLNPQSYSDAVWKFNSMLQEYFGSFVGANIYLTPAGSQGFAPHYDDIEAFVLQLEGKKHWRLYSPKNSKEVLPRFSSANFTQEEIGEPIFDTVLEPGDLLYFPRGTIHQATTPKDSHSLHMTLSTCQRNTWGDLLEKLLPQTLQAALSNDPELRQSLPRDYMQYTGIANSESTDPRRIAFLKKVGEMMIKLAQYAAMDDAADQMAKGAMHDSLPPKLTQDEHACSIFGNGPVCNNGSVSNEVEIDEDTQIRIVRRGVVRLIVEDDQVRVYHTLENSRVYHSKEPQFVEIPAEAASAVEFLLHTYPAFTTVGSLPLVDDWKDKQVELAQVFYEKGIVVTEKPLQPV</sequence>
<keyword evidence="5" id="KW-0156">Chromatin regulator</keyword>
<dbReference type="EC" id="1.14.11.-" evidence="12"/>
<dbReference type="PANTHER" id="PTHR13096:SF8">
    <property type="entry name" value="RIBOSOMAL OXYGENASE 1"/>
    <property type="match status" value="1"/>
</dbReference>
<dbReference type="PANTHER" id="PTHR13096">
    <property type="entry name" value="MINA53 MYC INDUCED NUCLEAR ANTIGEN"/>
    <property type="match status" value="1"/>
</dbReference>
<dbReference type="SUPFAM" id="SSF51197">
    <property type="entry name" value="Clavaminate synthase-like"/>
    <property type="match status" value="1"/>
</dbReference>
<feature type="compositionally biased region" description="Polar residues" evidence="13">
    <location>
        <begin position="57"/>
        <end position="66"/>
    </location>
</feature>
<dbReference type="FunFam" id="3.90.930.40:FF:000001">
    <property type="entry name" value="ribosomal oxygenase 1 isoform X1"/>
    <property type="match status" value="1"/>
</dbReference>
<dbReference type="GO" id="GO:0005730">
    <property type="term" value="C:nucleolus"/>
    <property type="evidence" value="ECO:0007669"/>
    <property type="project" value="TreeGrafter"/>
</dbReference>
<comment type="similarity">
    <text evidence="2">Belongs to the ROX family. NO66 subfamily.</text>
</comment>
<dbReference type="PROSITE" id="PS51184">
    <property type="entry name" value="JMJC"/>
    <property type="match status" value="1"/>
</dbReference>
<evidence type="ECO:0000313" key="16">
    <source>
        <dbReference type="Proteomes" id="UP000887568"/>
    </source>
</evidence>
<evidence type="ECO:0000256" key="4">
    <source>
        <dbReference type="ARBA" id="ARBA00022723"/>
    </source>
</evidence>
<dbReference type="InterPro" id="IPR049043">
    <property type="entry name" value="WHD_RIOX1"/>
</dbReference>
<comment type="function">
    <text evidence="12">Oxygenase that can act as both a histone lysine demethylase and a ribosomal histidine hydroxylase.</text>
</comment>
<evidence type="ECO:0000256" key="6">
    <source>
        <dbReference type="ARBA" id="ARBA00022964"/>
    </source>
</evidence>
<dbReference type="OMA" id="YLEYMGV"/>
<dbReference type="FunFam" id="1.10.10.1500:FF:000001">
    <property type="entry name" value="ribosomal oxygenase 1 isoform X1"/>
    <property type="match status" value="1"/>
</dbReference>
<accession>A0A914BJQ3</accession>
<evidence type="ECO:0000256" key="7">
    <source>
        <dbReference type="ARBA" id="ARBA00023002"/>
    </source>
</evidence>
<evidence type="ECO:0000256" key="5">
    <source>
        <dbReference type="ARBA" id="ARBA00022853"/>
    </source>
</evidence>
<comment type="subcellular location">
    <subcellularLocation>
        <location evidence="1 12">Nucleus</location>
    </subcellularLocation>
</comment>
<name>A0A914BJQ3_PATMI</name>